<protein>
    <submittedName>
        <fullName evidence="3">Uncharacterized protein LOC108682322</fullName>
    </submittedName>
</protein>
<reference evidence="3" key="1">
    <citation type="submission" date="2025-08" db="UniProtKB">
        <authorList>
            <consortium name="RefSeq"/>
        </authorList>
    </citation>
    <scope>IDENTIFICATION</scope>
    <source>
        <tissue evidence="3">Whole organism</tissue>
    </source>
</reference>
<dbReference type="RefSeq" id="XP_047739856.1">
    <property type="nucleotide sequence ID" value="XM_047883900.1"/>
</dbReference>
<accession>A0A979FTU6</accession>
<proteinExistence type="predicted"/>
<gene>
    <name evidence="3" type="primary">LOC108682322</name>
</gene>
<evidence type="ECO:0000256" key="1">
    <source>
        <dbReference type="SAM" id="MobiDB-lite"/>
    </source>
</evidence>
<feature type="region of interest" description="Disordered" evidence="1">
    <location>
        <begin position="50"/>
        <end position="92"/>
    </location>
</feature>
<sequence length="244" mass="26178">MGIGSVLVEVSVLNVWPCSCRNCASKKACSSGPGSVAPPNHLVINAAQRGASDDGTLEQNLKPGLSAHETSSDAAAPNEHEEDEQRRHNNDSLDVVESWIEVANMATDDAEQRMVQQEEESRIVSTLQQILSPFLFHRDSDDSDDSQGTDYQEHTIIPTVLKNKRNQADLAHHKFDVAVQTCFPRPAMVEVGVQVQAGPMLSKAVQTVRTATTSVAVQAQLPPEGSIVAGVIPFGAVGANCSDR</sequence>
<organism evidence="2 3">
    <name type="scientific">Hyalella azteca</name>
    <name type="common">Amphipod</name>
    <dbReference type="NCBI Taxonomy" id="294128"/>
    <lineage>
        <taxon>Eukaryota</taxon>
        <taxon>Metazoa</taxon>
        <taxon>Ecdysozoa</taxon>
        <taxon>Arthropoda</taxon>
        <taxon>Crustacea</taxon>
        <taxon>Multicrustacea</taxon>
        <taxon>Malacostraca</taxon>
        <taxon>Eumalacostraca</taxon>
        <taxon>Peracarida</taxon>
        <taxon>Amphipoda</taxon>
        <taxon>Senticaudata</taxon>
        <taxon>Talitrida</taxon>
        <taxon>Talitroidea</taxon>
        <taxon>Hyalellidae</taxon>
        <taxon>Hyalella</taxon>
    </lineage>
</organism>
<dbReference type="Proteomes" id="UP000694843">
    <property type="component" value="Unplaced"/>
</dbReference>
<dbReference type="KEGG" id="hazt:108682322"/>
<keyword evidence="2" id="KW-1185">Reference proteome</keyword>
<name>A0A979FTU6_HYAAZ</name>
<dbReference type="AlphaFoldDB" id="A0A979FTU6"/>
<evidence type="ECO:0000313" key="3">
    <source>
        <dbReference type="RefSeq" id="XP_047739856.1"/>
    </source>
</evidence>
<evidence type="ECO:0000313" key="2">
    <source>
        <dbReference type="Proteomes" id="UP000694843"/>
    </source>
</evidence>
<dbReference type="GeneID" id="108682322"/>